<dbReference type="CDD" id="cd18793">
    <property type="entry name" value="SF2_C_SNF"/>
    <property type="match status" value="1"/>
</dbReference>
<keyword evidence="3 7" id="KW-0863">Zinc-finger</keyword>
<dbReference type="SUPFAM" id="SSF57850">
    <property type="entry name" value="RING/U-box"/>
    <property type="match status" value="1"/>
</dbReference>
<dbReference type="InterPro" id="IPR059033">
    <property type="entry name" value="C144_05_dom"/>
</dbReference>
<dbReference type="Gene3D" id="3.40.50.10810">
    <property type="entry name" value="Tandem AAA-ATPase domain"/>
    <property type="match status" value="1"/>
</dbReference>
<protein>
    <recommendedName>
        <fullName evidence="13">RING-type domain-containing protein</fullName>
    </recommendedName>
</protein>
<dbReference type="PANTHER" id="PTHR45865">
    <property type="entry name" value="E3 UBIQUITIN-PROTEIN LIGASE SHPRH FAMILY MEMBER"/>
    <property type="match status" value="1"/>
</dbReference>
<reference evidence="11 12" key="1">
    <citation type="journal article" date="2010" name="Nat. Biotechnol.">
        <title>Genome sequence of the model mushroom Schizophyllum commune.</title>
        <authorList>
            <person name="Ohm R.A."/>
            <person name="de Jong J.F."/>
            <person name="Lugones L.G."/>
            <person name="Aerts A."/>
            <person name="Kothe E."/>
            <person name="Stajich J.E."/>
            <person name="de Vries R.P."/>
            <person name="Record E."/>
            <person name="Levasseur A."/>
            <person name="Baker S.E."/>
            <person name="Bartholomew K.A."/>
            <person name="Coutinho P.M."/>
            <person name="Erdmann S."/>
            <person name="Fowler T.J."/>
            <person name="Gathman A.C."/>
            <person name="Lombard V."/>
            <person name="Henrissat B."/>
            <person name="Knabe N."/>
            <person name="Kuees U."/>
            <person name="Lilly W.W."/>
            <person name="Lindquist E."/>
            <person name="Lucas S."/>
            <person name="Magnuson J.K."/>
            <person name="Piumi F."/>
            <person name="Raudaskoski M."/>
            <person name="Salamov A."/>
            <person name="Schmutz J."/>
            <person name="Schwarze F.W.M.R."/>
            <person name="vanKuyk P.A."/>
            <person name="Horton J.S."/>
            <person name="Grigoriev I.V."/>
            <person name="Woesten H.A.B."/>
        </authorList>
    </citation>
    <scope>NUCLEOTIDE SEQUENCE [LARGE SCALE GENOMIC DNA]</scope>
    <source>
        <strain evidence="12">H4-8 / FGSC 9210</strain>
    </source>
</reference>
<feature type="region of interest" description="Disordered" evidence="8">
    <location>
        <begin position="1417"/>
        <end position="1442"/>
    </location>
</feature>
<dbReference type="SMART" id="SM00184">
    <property type="entry name" value="RING"/>
    <property type="match status" value="1"/>
</dbReference>
<accession>D8QFA3</accession>
<dbReference type="Gene3D" id="3.40.50.300">
    <property type="entry name" value="P-loop containing nucleotide triphosphate hydrolases"/>
    <property type="match status" value="1"/>
</dbReference>
<evidence type="ECO:0000313" key="12">
    <source>
        <dbReference type="Proteomes" id="UP000007431"/>
    </source>
</evidence>
<dbReference type="PROSITE" id="PS00518">
    <property type="entry name" value="ZF_RING_1"/>
    <property type="match status" value="1"/>
</dbReference>
<proteinExistence type="predicted"/>
<feature type="compositionally biased region" description="Basic and acidic residues" evidence="8">
    <location>
        <begin position="652"/>
        <end position="670"/>
    </location>
</feature>
<dbReference type="FunCoup" id="D8QFA3">
    <property type="interactions" value="410"/>
</dbReference>
<evidence type="ECO:0000256" key="1">
    <source>
        <dbReference type="ARBA" id="ARBA00022723"/>
    </source>
</evidence>
<evidence type="ECO:0000256" key="7">
    <source>
        <dbReference type="PROSITE-ProRule" id="PRU00175"/>
    </source>
</evidence>
<dbReference type="PANTHER" id="PTHR45865:SF1">
    <property type="entry name" value="E3 UBIQUITIN-PROTEIN LIGASE SHPRH"/>
    <property type="match status" value="1"/>
</dbReference>
<dbReference type="InterPro" id="IPR027417">
    <property type="entry name" value="P-loop_NTPase"/>
</dbReference>
<dbReference type="PROSITE" id="PS51192">
    <property type="entry name" value="HELICASE_ATP_BIND_1"/>
    <property type="match status" value="1"/>
</dbReference>
<keyword evidence="5" id="KW-0862">Zinc</keyword>
<dbReference type="Proteomes" id="UP000007431">
    <property type="component" value="Unassembled WGS sequence"/>
</dbReference>
<dbReference type="Pfam" id="PF13920">
    <property type="entry name" value="zf-C3HC4_3"/>
    <property type="match status" value="1"/>
</dbReference>
<dbReference type="HOGENOM" id="CLU_001592_2_1_1"/>
<dbReference type="OMA" id="KAVFFCA"/>
<dbReference type="Pfam" id="PF00176">
    <property type="entry name" value="SNF2-rel_dom"/>
    <property type="match status" value="1"/>
</dbReference>
<dbReference type="InterPro" id="IPR000330">
    <property type="entry name" value="SNF2_N"/>
</dbReference>
<dbReference type="InterPro" id="IPR049730">
    <property type="entry name" value="SNF2/RAD54-like_C"/>
</dbReference>
<dbReference type="STRING" id="578458.D8QFA3"/>
<sequence length="1442" mass="161339">MLYRFARAQFSAEMNLVALPPSALGDDELPFQLQLTLSVALTPGETQPAKYCRRPTKLQSSLLDDSQTRLMTYVFPPTGAVDIPPIYPDIAVPSGAIDIPFFYSALRPAPVPSPLSLQDFCQPKDLKAKLLPFQRRSVLFLLGHEGLGFSQGGKLVQRPVSRFSFWDKVASGGREFWFNRLSCALSLDSSAVSLHEPEETEPALGAILAEEPGLGKTVEMIALILLTKPLDIKRNPSQTRWDPEAKVDVRTVKTTLIVTPPTLASQWCEELAKHAPSLRVLVYDGWNTVPVPIFHTQSEHERVRKLMGKAKRAREKADNATTTGKKSKKASKTPAPPAEEEFPQDFPAWVNSYDVVITTYRVLAADLAVALPARERPRRQDVVYANVERPRSPLVICEWNRVVMDEVQMVGGGKTEDMVSLIPRRASYAVSGTPARQQVSDLIHVLRFLRVDDVVGSSRLWNRLIQPAYAAHFAAFIQGYAVRTTKASVKDELTIPQQTRYVVPVEMGRVERHVYDETLEGILYTLGLDARGVAASAGWELDTAVLRAGIRRLRAVCTHPQVGQLQRQQGEKTVKAPLKTMEQVLESMRDQNWKSTMDDRKSKVLLLVRQAQLVQQQDGDPKRERKSLALLETALQAAGALQTHIVAALDEHREKGEALRRAHAEAHPEEAEAEAGPSTGKGKGRAGSPNSEVSEDVDEVGIPKTPEGDAYKNKLRSLKARLRECRIVLHKVHFLLGDIHHVLNNSDAETEAYEKADELRSTLLKSTEAEAQKAIELFKANEEVSEINDDDPPFIDSPYLPDPGEAVKSRELMREANSVVAKVLNAQTELLWTWRGRIKELLTKNFRAQDDADGGEYQRSLDDQGEIETYLQAYVQLLADKREAMTNERTLLAAHDARYRQFRQTKAAREAAAAAAENEPEAPRRRYIDYVDGPGSDIEEVDNTDVIDLQPEHEVLQKTLLEERKELVKDMGERSIKSIMNDIQAKGAKARPKSTEKTACRDAVQALKTLIKEQNELARVLEVDLRHMRRAFNQRVMYFRQLQEISDSVASVEWEGMLDDAVAATESELGKLEGRINTNVARQRYLENLGKAGDNDDEDEEEDVCILCRCEFVRGFITPCAHIYCEGCMKMWTARPEGKTCPVCRVPINPKSLQRFTVNEKKGPAPPQPSKDNQLAPQTRRKIDYNTIDPELYKDIQAIECEGDYGHKIQTLIRHLLYIQLGEEGAKSIVFSAWADSLYILQNAMKENDIPCLRIDQADAANKFRTDPNIQVLLLHGERENAGLNVTCASRVFLLESVVHHGFEIQAIARIDRMGQQRPTEVFCYYAEDTVEKNILDLAAKKGLSLYTKDNAVGTVNVSFAGNDEASGSPKKKKTTKASAKQQKGDYIMKTDDMLEILFPHMYEDLEYLLPEDAMHDVENHGGSGGSGQHANAIAGPSRVRT</sequence>
<dbReference type="Gene3D" id="3.30.40.10">
    <property type="entry name" value="Zinc/RING finger domain, C3HC4 (zinc finger)"/>
    <property type="match status" value="1"/>
</dbReference>
<keyword evidence="6" id="KW-0067">ATP-binding</keyword>
<evidence type="ECO:0000313" key="11">
    <source>
        <dbReference type="EMBL" id="EFI93094.1"/>
    </source>
</evidence>
<dbReference type="GO" id="GO:0005634">
    <property type="term" value="C:nucleus"/>
    <property type="evidence" value="ECO:0007669"/>
    <property type="project" value="TreeGrafter"/>
</dbReference>
<dbReference type="VEuPathDB" id="FungiDB:SCHCODRAFT_01174869"/>
<dbReference type="GO" id="GO:0005524">
    <property type="term" value="F:ATP binding"/>
    <property type="evidence" value="ECO:0007669"/>
    <property type="project" value="InterPro"/>
</dbReference>
<feature type="region of interest" description="Disordered" evidence="8">
    <location>
        <begin position="1159"/>
        <end position="1179"/>
    </location>
</feature>
<dbReference type="SUPFAM" id="SSF52540">
    <property type="entry name" value="P-loop containing nucleoside triphosphate hydrolases"/>
    <property type="match status" value="2"/>
</dbReference>
<organism evidence="12">
    <name type="scientific">Schizophyllum commune (strain H4-8 / FGSC 9210)</name>
    <name type="common">Split gill fungus</name>
    <dbReference type="NCBI Taxonomy" id="578458"/>
    <lineage>
        <taxon>Eukaryota</taxon>
        <taxon>Fungi</taxon>
        <taxon>Dikarya</taxon>
        <taxon>Basidiomycota</taxon>
        <taxon>Agaricomycotina</taxon>
        <taxon>Agaricomycetes</taxon>
        <taxon>Agaricomycetidae</taxon>
        <taxon>Agaricales</taxon>
        <taxon>Schizophyllaceae</taxon>
        <taxon>Schizophyllum</taxon>
    </lineage>
</organism>
<dbReference type="InterPro" id="IPR014001">
    <property type="entry name" value="Helicase_ATP-bd"/>
</dbReference>
<dbReference type="GO" id="GO:0016787">
    <property type="term" value="F:hydrolase activity"/>
    <property type="evidence" value="ECO:0007669"/>
    <property type="project" value="UniProtKB-KW"/>
</dbReference>
<dbReference type="GO" id="GO:0006974">
    <property type="term" value="P:DNA damage response"/>
    <property type="evidence" value="ECO:0007669"/>
    <property type="project" value="TreeGrafter"/>
</dbReference>
<dbReference type="GO" id="GO:0000209">
    <property type="term" value="P:protein polyubiquitination"/>
    <property type="evidence" value="ECO:0007669"/>
    <property type="project" value="TreeGrafter"/>
</dbReference>
<keyword evidence="12" id="KW-1185">Reference proteome</keyword>
<evidence type="ECO:0000256" key="4">
    <source>
        <dbReference type="ARBA" id="ARBA00022801"/>
    </source>
</evidence>
<keyword evidence="1" id="KW-0479">Metal-binding</keyword>
<dbReference type="eggNOG" id="KOG0298">
    <property type="taxonomic scope" value="Eukaryota"/>
</dbReference>
<evidence type="ECO:0000259" key="10">
    <source>
        <dbReference type="PROSITE" id="PS51192"/>
    </source>
</evidence>
<dbReference type="InterPro" id="IPR013083">
    <property type="entry name" value="Znf_RING/FYVE/PHD"/>
</dbReference>
<keyword evidence="2" id="KW-0547">Nucleotide-binding</keyword>
<dbReference type="InterPro" id="IPR001841">
    <property type="entry name" value="Znf_RING"/>
</dbReference>
<feature type="domain" description="Helicase ATP-binding" evidence="10">
    <location>
        <begin position="197"/>
        <end position="452"/>
    </location>
</feature>
<dbReference type="PROSITE" id="PS50089">
    <property type="entry name" value="ZF_RING_2"/>
    <property type="match status" value="1"/>
</dbReference>
<evidence type="ECO:0000259" key="9">
    <source>
        <dbReference type="PROSITE" id="PS50089"/>
    </source>
</evidence>
<evidence type="ECO:0000256" key="3">
    <source>
        <dbReference type="ARBA" id="ARBA00022771"/>
    </source>
</evidence>
<feature type="region of interest" description="Disordered" evidence="8">
    <location>
        <begin position="652"/>
        <end position="710"/>
    </location>
</feature>
<dbReference type="GO" id="GO:0061630">
    <property type="term" value="F:ubiquitin protein ligase activity"/>
    <property type="evidence" value="ECO:0007669"/>
    <property type="project" value="TreeGrafter"/>
</dbReference>
<evidence type="ECO:0000256" key="6">
    <source>
        <dbReference type="ARBA" id="ARBA00022840"/>
    </source>
</evidence>
<dbReference type="InterPro" id="IPR038718">
    <property type="entry name" value="SNF2-like_sf"/>
</dbReference>
<dbReference type="EMBL" id="GL377311">
    <property type="protein sequence ID" value="EFI93094.1"/>
    <property type="molecule type" value="Genomic_DNA"/>
</dbReference>
<dbReference type="CDD" id="cd18070">
    <property type="entry name" value="DEXQc_SHPRH"/>
    <property type="match status" value="1"/>
</dbReference>
<feature type="region of interest" description="Disordered" evidence="8">
    <location>
        <begin position="309"/>
        <end position="342"/>
    </location>
</feature>
<evidence type="ECO:0000256" key="8">
    <source>
        <dbReference type="SAM" id="MobiDB-lite"/>
    </source>
</evidence>
<evidence type="ECO:0008006" key="13">
    <source>
        <dbReference type="Google" id="ProtNLM"/>
    </source>
</evidence>
<dbReference type="Pfam" id="PF26021">
    <property type="entry name" value="Ferritin_C144_05"/>
    <property type="match status" value="1"/>
</dbReference>
<evidence type="ECO:0000256" key="2">
    <source>
        <dbReference type="ARBA" id="ARBA00022741"/>
    </source>
</evidence>
<name>D8QFA3_SCHCM</name>
<keyword evidence="4" id="KW-0378">Hydrolase</keyword>
<dbReference type="InterPro" id="IPR052583">
    <property type="entry name" value="ATP-helicase/E3_Ub-Ligase"/>
</dbReference>
<dbReference type="InterPro" id="IPR017907">
    <property type="entry name" value="Znf_RING_CS"/>
</dbReference>
<evidence type="ECO:0000256" key="5">
    <source>
        <dbReference type="ARBA" id="ARBA00022833"/>
    </source>
</evidence>
<dbReference type="GO" id="GO:0008270">
    <property type="term" value="F:zinc ion binding"/>
    <property type="evidence" value="ECO:0007669"/>
    <property type="project" value="UniProtKB-KW"/>
</dbReference>
<gene>
    <name evidence="11" type="ORF">SCHCODRAFT_78900</name>
</gene>
<dbReference type="InParanoid" id="D8QFA3"/>
<feature type="region of interest" description="Disordered" evidence="8">
    <location>
        <begin position="1362"/>
        <end position="1383"/>
    </location>
</feature>
<dbReference type="SMART" id="SM00487">
    <property type="entry name" value="DEXDc"/>
    <property type="match status" value="1"/>
</dbReference>
<feature type="domain" description="RING-type" evidence="9">
    <location>
        <begin position="1105"/>
        <end position="1145"/>
    </location>
</feature>